<dbReference type="KEGG" id="merd:EB233_31515"/>
<reference evidence="1 2" key="1">
    <citation type="submission" date="2018-10" db="EMBL/GenBank/DDBJ databases">
        <authorList>
            <person name="Perry B.J."/>
            <person name="Sullivan J.T."/>
            <person name="Murphy R.J.T."/>
            <person name="Ramsay J.P."/>
            <person name="Ronson C.W."/>
        </authorList>
    </citation>
    <scope>NUCLEOTIDE SEQUENCE [LARGE SCALE GENOMIC DNA]</scope>
    <source>
        <strain evidence="1 2">NZP2014</strain>
    </source>
</reference>
<evidence type="ECO:0000313" key="1">
    <source>
        <dbReference type="EMBL" id="QKC79398.1"/>
    </source>
</evidence>
<accession>A0A6M7UTN9</accession>
<name>A0A6M7UTN9_9HYPH</name>
<evidence type="ECO:0000313" key="2">
    <source>
        <dbReference type="Proteomes" id="UP000503339"/>
    </source>
</evidence>
<keyword evidence="2" id="KW-1185">Reference proteome</keyword>
<organism evidence="1 2">
    <name type="scientific">Mesorhizobium erdmanii</name>
    <dbReference type="NCBI Taxonomy" id="1777866"/>
    <lineage>
        <taxon>Bacteria</taxon>
        <taxon>Pseudomonadati</taxon>
        <taxon>Pseudomonadota</taxon>
        <taxon>Alphaproteobacteria</taxon>
        <taxon>Hyphomicrobiales</taxon>
        <taxon>Phyllobacteriaceae</taxon>
        <taxon>Mesorhizobium</taxon>
    </lineage>
</organism>
<sequence>MLWAVAHADAKGPRFTEDWLNTAAEHLSYESETVWLPVDNSEGPDGETKLSQADAERLRQMLEPLLKEEQRLGSLSPSKLDNLYELLLDKGRFFSREAARPDYAYWGRLSKWTAEETVALSLDKDPEHVNVRSLKPFRKSPFANNFRGLLSIVNRAIELGEIPKGIERNKLKGLCTRMAIDFPSSFENELLLPKGSEGLGGKNASRDKPTLDRMILVMAAQHYDYDPRAEENAEALAKLVADLEAAGLKTSLTMVRRNLQDAWKKIKLRPGLKGVLKKPIPPTA</sequence>
<dbReference type="Proteomes" id="UP000503339">
    <property type="component" value="Chromosome"/>
</dbReference>
<protein>
    <submittedName>
        <fullName evidence="1">Uncharacterized protein</fullName>
    </submittedName>
</protein>
<gene>
    <name evidence="1" type="ORF">EB233_31515</name>
</gene>
<dbReference type="EMBL" id="CP033361">
    <property type="protein sequence ID" value="QKC79398.1"/>
    <property type="molecule type" value="Genomic_DNA"/>
</dbReference>
<dbReference type="AlphaFoldDB" id="A0A6M7UTN9"/>
<proteinExistence type="predicted"/>